<evidence type="ECO:0000256" key="2">
    <source>
        <dbReference type="ARBA" id="ARBA00023136"/>
    </source>
</evidence>
<name>A0A2M9Y6D2_9LEPT</name>
<feature type="compositionally biased region" description="Basic residues" evidence="5">
    <location>
        <begin position="660"/>
        <end position="670"/>
    </location>
</feature>
<dbReference type="InterPro" id="IPR011659">
    <property type="entry name" value="WD40"/>
</dbReference>
<evidence type="ECO:0000256" key="6">
    <source>
        <dbReference type="SAM" id="SignalP"/>
    </source>
</evidence>
<dbReference type="AlphaFoldDB" id="A0A2M9Y6D2"/>
<keyword evidence="6" id="KW-0732">Signal</keyword>
<protein>
    <recommendedName>
        <fullName evidence="7">OmpA-like domain-containing protein</fullName>
    </recommendedName>
</protein>
<dbReference type="Pfam" id="PF00691">
    <property type="entry name" value="OmpA"/>
    <property type="match status" value="1"/>
</dbReference>
<dbReference type="SUPFAM" id="SSF103088">
    <property type="entry name" value="OmpA-like"/>
    <property type="match status" value="1"/>
</dbReference>
<dbReference type="CDD" id="cd07185">
    <property type="entry name" value="OmpA_C-like"/>
    <property type="match status" value="1"/>
</dbReference>
<dbReference type="PROSITE" id="PS51123">
    <property type="entry name" value="OMPA_2"/>
    <property type="match status" value="1"/>
</dbReference>
<comment type="caution">
    <text evidence="8">The sequence shown here is derived from an EMBL/GenBank/DDBJ whole genome shotgun (WGS) entry which is preliminary data.</text>
</comment>
<accession>A0A2M9Y6D2</accession>
<feature type="signal peptide" evidence="6">
    <location>
        <begin position="1"/>
        <end position="17"/>
    </location>
</feature>
<dbReference type="Gene3D" id="2.120.10.30">
    <property type="entry name" value="TolB, C-terminal domain"/>
    <property type="match status" value="1"/>
</dbReference>
<evidence type="ECO:0000313" key="8">
    <source>
        <dbReference type="EMBL" id="TGK95933.1"/>
    </source>
</evidence>
<dbReference type="PRINTS" id="PR01023">
    <property type="entry name" value="NAFLGMOTY"/>
</dbReference>
<dbReference type="InterPro" id="IPR006665">
    <property type="entry name" value="OmpA-like"/>
</dbReference>
<dbReference type="InterPro" id="IPR050330">
    <property type="entry name" value="Bact_OuterMem_StrucFunc"/>
</dbReference>
<feature type="region of interest" description="Disordered" evidence="5">
    <location>
        <begin position="651"/>
        <end position="670"/>
    </location>
</feature>
<evidence type="ECO:0000313" key="9">
    <source>
        <dbReference type="Proteomes" id="UP000297891"/>
    </source>
</evidence>
<dbReference type="InterPro" id="IPR036737">
    <property type="entry name" value="OmpA-like_sf"/>
</dbReference>
<sequence>MKKFLISLIILAFPLLAQPLPKVKDVRFYQPLNTQNVEYNPIISPTGRYLVFQSNRPGGEGGMDIWISENQSFPDRMKLPVWSPPKNFRELNTTNFEGMFSILFDEEEKPYELYFTSVRDKTQADPKKNREGYDGLNLYYTKINPRTGLWAVPIHLNEVSSHFEDKMPAVSPDGCSMVFSSNRPGGMGGFDLWISKREPTTVTKEIVPDKPKIKCRDGVWQKPISLGTTINTKDDEISPNYHWDGLRLYFSSNREDKNRKFSFYYSEYSEVQNRFETPVLLGSPFNTKQQLSGESTGFPFDTPADYSTYSLWEESDNEGISVTFDDLWFYFSSNRPGGEGQFDIYRTMVPEDLRRSYEFIFRGLVLDGSEAIMIGLDSTLKIYDDTRPIQVITSKRIGGDLSLADAENFRTTIKTGKLYRVEVSSPGFHPTEVLLDLRGNVGKDKEQYSQIILQPIRPIKDERPDKTIQGIRFIVKDKKTDLVIPNAICYYFDDLTRKGKSLESKDSRFDLDKSPTMDFEILVRAKGFKEETFLFSKDKIPTMEGKETVLYLRNLNDFDNLYNTIIYFPFNERVLSDEDKKKLDLFSDFLIQHKNEKVEIGGHTDNVGNKEYNISLSEDRALSVYQYLRLKGVPKDRMKVQAYHYSQPIAENETEEGRSRNRRVNFKKID</sequence>
<evidence type="ECO:0000256" key="3">
    <source>
        <dbReference type="ARBA" id="ARBA00023237"/>
    </source>
</evidence>
<dbReference type="PANTHER" id="PTHR30329">
    <property type="entry name" value="STATOR ELEMENT OF FLAGELLAR MOTOR COMPLEX"/>
    <property type="match status" value="1"/>
</dbReference>
<dbReference type="InterPro" id="IPR011042">
    <property type="entry name" value="6-blade_b-propeller_TolB-like"/>
</dbReference>
<reference evidence="8" key="1">
    <citation type="journal article" date="2019" name="PLoS Negl. Trop. Dis.">
        <title>Revisiting the worldwide diversity of Leptospira species in the environment.</title>
        <authorList>
            <person name="Vincent A.T."/>
            <person name="Schiettekatte O."/>
            <person name="Bourhy P."/>
            <person name="Veyrier F.J."/>
            <person name="Picardeau M."/>
        </authorList>
    </citation>
    <scope>NUCLEOTIDE SEQUENCE [LARGE SCALE GENOMIC DNA]</scope>
    <source>
        <strain evidence="8">201800277</strain>
    </source>
</reference>
<dbReference type="Proteomes" id="UP000297891">
    <property type="component" value="Unassembled WGS sequence"/>
</dbReference>
<proteinExistence type="predicted"/>
<keyword evidence="9" id="KW-1185">Reference proteome</keyword>
<evidence type="ECO:0000256" key="4">
    <source>
        <dbReference type="PROSITE-ProRule" id="PRU00473"/>
    </source>
</evidence>
<organism evidence="8 9">
    <name type="scientific">Leptospira brenneri</name>
    <dbReference type="NCBI Taxonomy" id="2023182"/>
    <lineage>
        <taxon>Bacteria</taxon>
        <taxon>Pseudomonadati</taxon>
        <taxon>Spirochaetota</taxon>
        <taxon>Spirochaetia</taxon>
        <taxon>Leptospirales</taxon>
        <taxon>Leptospiraceae</taxon>
        <taxon>Leptospira</taxon>
    </lineage>
</organism>
<keyword evidence="2 4" id="KW-0472">Membrane</keyword>
<keyword evidence="3" id="KW-0998">Cell outer membrane</keyword>
<feature type="chain" id="PRO_5044383817" description="OmpA-like domain-containing protein" evidence="6">
    <location>
        <begin position="18"/>
        <end position="670"/>
    </location>
</feature>
<dbReference type="Pfam" id="PF07676">
    <property type="entry name" value="PD40"/>
    <property type="match status" value="4"/>
</dbReference>
<evidence type="ECO:0000259" key="7">
    <source>
        <dbReference type="PROSITE" id="PS51123"/>
    </source>
</evidence>
<evidence type="ECO:0000256" key="5">
    <source>
        <dbReference type="SAM" id="MobiDB-lite"/>
    </source>
</evidence>
<dbReference type="InterPro" id="IPR006664">
    <property type="entry name" value="OMP_bac"/>
</dbReference>
<feature type="domain" description="OmpA-like" evidence="7">
    <location>
        <begin position="555"/>
        <end position="670"/>
    </location>
</feature>
<dbReference type="OrthoDB" id="9809364at2"/>
<evidence type="ECO:0000256" key="1">
    <source>
        <dbReference type="ARBA" id="ARBA00004442"/>
    </source>
</evidence>
<gene>
    <name evidence="8" type="ORF">EHQ30_04715</name>
</gene>
<dbReference type="Gene3D" id="3.30.1330.60">
    <property type="entry name" value="OmpA-like domain"/>
    <property type="match status" value="1"/>
</dbReference>
<comment type="subcellular location">
    <subcellularLocation>
        <location evidence="1">Cell outer membrane</location>
    </subcellularLocation>
</comment>
<dbReference type="RefSeq" id="WP_100789109.1">
    <property type="nucleotide sequence ID" value="NZ_NPDQ01000001.1"/>
</dbReference>
<dbReference type="GO" id="GO:0009279">
    <property type="term" value="C:cell outer membrane"/>
    <property type="evidence" value="ECO:0007669"/>
    <property type="project" value="UniProtKB-SubCell"/>
</dbReference>
<dbReference type="PANTHER" id="PTHR30329:SF21">
    <property type="entry name" value="LIPOPROTEIN YIAD-RELATED"/>
    <property type="match status" value="1"/>
</dbReference>
<dbReference type="SUPFAM" id="SSF69304">
    <property type="entry name" value="Tricorn protease N-terminal domain"/>
    <property type="match status" value="1"/>
</dbReference>
<dbReference type="PRINTS" id="PR01021">
    <property type="entry name" value="OMPADOMAIN"/>
</dbReference>
<dbReference type="EMBL" id="RQFP01000001">
    <property type="protein sequence ID" value="TGK95933.1"/>
    <property type="molecule type" value="Genomic_DNA"/>
</dbReference>